<dbReference type="Pfam" id="PF01168">
    <property type="entry name" value="Ala_racemase_N"/>
    <property type="match status" value="1"/>
</dbReference>
<dbReference type="InterPro" id="IPR001608">
    <property type="entry name" value="Ala_racemase_N"/>
</dbReference>
<dbReference type="Pfam" id="PF00842">
    <property type="entry name" value="Ala_racemase_C"/>
    <property type="match status" value="1"/>
</dbReference>
<dbReference type="InterPro" id="IPR009006">
    <property type="entry name" value="Ala_racemase/Decarboxylase_C"/>
</dbReference>
<dbReference type="Gene3D" id="2.40.37.10">
    <property type="entry name" value="Lyase, Ornithine Decarboxylase, Chain A, domain 1"/>
    <property type="match status" value="1"/>
</dbReference>
<dbReference type="SUPFAM" id="SSF50621">
    <property type="entry name" value="Alanine racemase C-terminal domain-like"/>
    <property type="match status" value="1"/>
</dbReference>
<reference evidence="8" key="1">
    <citation type="submission" date="2021-11" db="EMBL/GenBank/DDBJ databases">
        <title>Streptomyces corallinus and Kineosporia corallina sp. nov., two new coral-derived marine actinobacteria.</title>
        <authorList>
            <person name="Buangrab K."/>
            <person name="Sutthacheep M."/>
            <person name="Yeemin T."/>
            <person name="Harunari E."/>
            <person name="Igarashi Y."/>
            <person name="Sripreechasak P."/>
            <person name="Kanchanasin P."/>
            <person name="Tanasupawat S."/>
            <person name="Phongsopitanun W."/>
        </authorList>
    </citation>
    <scope>NUCLEOTIDE SEQUENCE</scope>
    <source>
        <strain evidence="8">JCM 31032</strain>
    </source>
</reference>
<feature type="modified residue" description="N6-(pyridoxal phosphate)lysine" evidence="4 5">
    <location>
        <position position="39"/>
    </location>
</feature>
<dbReference type="SUPFAM" id="SSF51419">
    <property type="entry name" value="PLP-binding barrel"/>
    <property type="match status" value="1"/>
</dbReference>
<dbReference type="Gene3D" id="3.20.20.10">
    <property type="entry name" value="Alanine racemase"/>
    <property type="match status" value="1"/>
</dbReference>
<evidence type="ECO:0000256" key="5">
    <source>
        <dbReference type="PIRSR" id="PIRSR600821-50"/>
    </source>
</evidence>
<feature type="binding site" evidence="4 6">
    <location>
        <position position="298"/>
    </location>
    <ligand>
        <name>substrate</name>
    </ligand>
</feature>
<dbReference type="InterPro" id="IPR000821">
    <property type="entry name" value="Ala_racemase"/>
</dbReference>
<dbReference type="RefSeq" id="WP_231447417.1">
    <property type="nucleotide sequence ID" value="NZ_JAJOMB010000017.1"/>
</dbReference>
<accession>A0A9X1SX22</accession>
<gene>
    <name evidence="8" type="primary">alr</name>
    <name evidence="8" type="ORF">LR394_27620</name>
</gene>
<proteinExistence type="inferred from homology"/>
<keyword evidence="3 4" id="KW-0413">Isomerase</keyword>
<dbReference type="CDD" id="cd00430">
    <property type="entry name" value="PLPDE_III_AR"/>
    <property type="match status" value="1"/>
</dbReference>
<evidence type="ECO:0000313" key="9">
    <source>
        <dbReference type="Proteomes" id="UP001138997"/>
    </source>
</evidence>
<comment type="similarity">
    <text evidence="4">Belongs to the alanine racemase family.</text>
</comment>
<feature type="domain" description="Alanine racemase C-terminal" evidence="7">
    <location>
        <begin position="229"/>
        <end position="356"/>
    </location>
</feature>
<comment type="catalytic activity">
    <reaction evidence="4">
        <text>L-alanine = D-alanine</text>
        <dbReference type="Rhea" id="RHEA:20249"/>
        <dbReference type="ChEBI" id="CHEBI:57416"/>
        <dbReference type="ChEBI" id="CHEBI:57972"/>
        <dbReference type="EC" id="5.1.1.1"/>
    </reaction>
</comment>
<dbReference type="PANTHER" id="PTHR30511:SF0">
    <property type="entry name" value="ALANINE RACEMASE, CATABOLIC-RELATED"/>
    <property type="match status" value="1"/>
</dbReference>
<dbReference type="Proteomes" id="UP001138997">
    <property type="component" value="Unassembled WGS sequence"/>
</dbReference>
<keyword evidence="2 4" id="KW-0663">Pyridoxal phosphate</keyword>
<comment type="pathway">
    <text evidence="4">Amino-acid biosynthesis; D-alanine biosynthesis; D-alanine from L-alanine: step 1/1.</text>
</comment>
<dbReference type="GO" id="GO:0030170">
    <property type="term" value="F:pyridoxal phosphate binding"/>
    <property type="evidence" value="ECO:0007669"/>
    <property type="project" value="UniProtKB-UniRule"/>
</dbReference>
<dbReference type="GO" id="GO:0008784">
    <property type="term" value="F:alanine racemase activity"/>
    <property type="evidence" value="ECO:0007669"/>
    <property type="project" value="UniProtKB-UniRule"/>
</dbReference>
<comment type="cofactor">
    <cofactor evidence="1 4 5">
        <name>pyridoxal 5'-phosphate</name>
        <dbReference type="ChEBI" id="CHEBI:597326"/>
    </cofactor>
</comment>
<dbReference type="PANTHER" id="PTHR30511">
    <property type="entry name" value="ALANINE RACEMASE"/>
    <property type="match status" value="1"/>
</dbReference>
<dbReference type="GO" id="GO:0009252">
    <property type="term" value="P:peptidoglycan biosynthetic process"/>
    <property type="evidence" value="ECO:0007669"/>
    <property type="project" value="TreeGrafter"/>
</dbReference>
<dbReference type="GO" id="GO:0005829">
    <property type="term" value="C:cytosol"/>
    <property type="evidence" value="ECO:0007669"/>
    <property type="project" value="TreeGrafter"/>
</dbReference>
<name>A0A9X1SX22_9ACTN</name>
<dbReference type="GO" id="GO:0030632">
    <property type="term" value="P:D-alanine biosynthetic process"/>
    <property type="evidence" value="ECO:0007669"/>
    <property type="project" value="UniProtKB-UniRule"/>
</dbReference>
<evidence type="ECO:0000256" key="2">
    <source>
        <dbReference type="ARBA" id="ARBA00022898"/>
    </source>
</evidence>
<dbReference type="SMART" id="SM01005">
    <property type="entry name" value="Ala_racemase_C"/>
    <property type="match status" value="1"/>
</dbReference>
<dbReference type="AlphaFoldDB" id="A0A9X1SX22"/>
<evidence type="ECO:0000259" key="7">
    <source>
        <dbReference type="SMART" id="SM01005"/>
    </source>
</evidence>
<sequence length="364" mass="38132">MKLATEQTETGLSVDLAAVAANTRHFRKVTNGELMAVVKADGFGHGAVNAARTALAHGATRLGVTSLAEALELRAAGLKAPILSWLNPIDAAWDQAVRAGIETAVPSLEHLAALPETAAVHLHLDCGLARDGADPAIWPQLCQAARGRRVVGVMGHMSSADVPADPMNAAQRETFDWGVRVALANGLNPGHRHLAATAATLNDPLSHHTMSRIGAGLFGIDPLNRLHPALTLTTPLISVRTVRKGTGVGYGHSWVAPDTTRLGLIGLGYADGLPRAASNRAQVLVRGERRPLVGRISMDMAVIDLGTAEAGPGEPVTVFGPGGQGEPTIAEWASWAGTIEHEVMTGLGSRPVRRVRFAGPGRQR</sequence>
<dbReference type="PRINTS" id="PR00992">
    <property type="entry name" value="ALARACEMASE"/>
</dbReference>
<dbReference type="InterPro" id="IPR011079">
    <property type="entry name" value="Ala_racemase_C"/>
</dbReference>
<evidence type="ECO:0000256" key="6">
    <source>
        <dbReference type="PIRSR" id="PIRSR600821-52"/>
    </source>
</evidence>
<feature type="active site" description="Proton acceptor; specific for D-alanine" evidence="4">
    <location>
        <position position="39"/>
    </location>
</feature>
<evidence type="ECO:0000256" key="3">
    <source>
        <dbReference type="ARBA" id="ARBA00023235"/>
    </source>
</evidence>
<dbReference type="NCBIfam" id="TIGR00492">
    <property type="entry name" value="alr"/>
    <property type="match status" value="1"/>
</dbReference>
<evidence type="ECO:0000256" key="1">
    <source>
        <dbReference type="ARBA" id="ARBA00001933"/>
    </source>
</evidence>
<dbReference type="EMBL" id="JAJOMB010000017">
    <property type="protein sequence ID" value="MCD5314680.1"/>
    <property type="molecule type" value="Genomic_DNA"/>
</dbReference>
<evidence type="ECO:0000313" key="8">
    <source>
        <dbReference type="EMBL" id="MCD5314680.1"/>
    </source>
</evidence>
<dbReference type="InterPro" id="IPR029066">
    <property type="entry name" value="PLP-binding_barrel"/>
</dbReference>
<dbReference type="EC" id="5.1.1.1" evidence="4"/>
<evidence type="ECO:0000256" key="4">
    <source>
        <dbReference type="HAMAP-Rule" id="MF_01201"/>
    </source>
</evidence>
<keyword evidence="9" id="KW-1185">Reference proteome</keyword>
<feature type="active site" description="Proton acceptor; specific for L-alanine" evidence="4">
    <location>
        <position position="250"/>
    </location>
</feature>
<comment type="caution">
    <text evidence="8">The sequence shown here is derived from an EMBL/GenBank/DDBJ whole genome shotgun (WGS) entry which is preliminary data.</text>
</comment>
<feature type="binding site" evidence="4 6">
    <location>
        <position position="130"/>
    </location>
    <ligand>
        <name>substrate</name>
    </ligand>
</feature>
<comment type="function">
    <text evidence="4">Catalyzes the interconversion of L-alanine and D-alanine. May also act on other amino acids.</text>
</comment>
<protein>
    <recommendedName>
        <fullName evidence="4">Alanine racemase</fullName>
        <ecNumber evidence="4">5.1.1.1</ecNumber>
    </recommendedName>
</protein>
<organism evidence="8 9">
    <name type="scientific">Kineosporia babensis</name>
    <dbReference type="NCBI Taxonomy" id="499548"/>
    <lineage>
        <taxon>Bacteria</taxon>
        <taxon>Bacillati</taxon>
        <taxon>Actinomycetota</taxon>
        <taxon>Actinomycetes</taxon>
        <taxon>Kineosporiales</taxon>
        <taxon>Kineosporiaceae</taxon>
        <taxon>Kineosporia</taxon>
    </lineage>
</organism>
<dbReference type="HAMAP" id="MF_01201">
    <property type="entry name" value="Ala_racemase"/>
    <property type="match status" value="1"/>
</dbReference>